<dbReference type="Pfam" id="PF00107">
    <property type="entry name" value="ADH_zinc_N"/>
    <property type="match status" value="1"/>
</dbReference>
<keyword evidence="6" id="KW-0560">Oxidoreductase</keyword>
<name>A0A251VGE9_HELAN</name>
<comment type="subunit">
    <text evidence="2">Homodimer.</text>
</comment>
<dbReference type="PANTHER" id="PTHR43880">
    <property type="entry name" value="ALCOHOL DEHYDROGENASE"/>
    <property type="match status" value="1"/>
</dbReference>
<organism evidence="7 8">
    <name type="scientific">Helianthus annuus</name>
    <name type="common">Common sunflower</name>
    <dbReference type="NCBI Taxonomy" id="4232"/>
    <lineage>
        <taxon>Eukaryota</taxon>
        <taxon>Viridiplantae</taxon>
        <taxon>Streptophyta</taxon>
        <taxon>Embryophyta</taxon>
        <taxon>Tracheophyta</taxon>
        <taxon>Spermatophyta</taxon>
        <taxon>Magnoliopsida</taxon>
        <taxon>eudicotyledons</taxon>
        <taxon>Gunneridae</taxon>
        <taxon>Pentapetalae</taxon>
        <taxon>asterids</taxon>
        <taxon>campanulids</taxon>
        <taxon>Asterales</taxon>
        <taxon>Asteraceae</taxon>
        <taxon>Asteroideae</taxon>
        <taxon>Heliantheae alliance</taxon>
        <taxon>Heliantheae</taxon>
        <taxon>Helianthus</taxon>
    </lineage>
</organism>
<proteinExistence type="predicted"/>
<dbReference type="OMA" id="YMLRGES"/>
<evidence type="ECO:0000259" key="5">
    <source>
        <dbReference type="Pfam" id="PF00107"/>
    </source>
</evidence>
<dbReference type="GO" id="GO:0004022">
    <property type="term" value="F:alcohol dehydrogenase (NAD+) activity"/>
    <property type="evidence" value="ECO:0007669"/>
    <property type="project" value="UniProtKB-EC"/>
</dbReference>
<dbReference type="AlphaFoldDB" id="A0A251VGE9"/>
<dbReference type="SUPFAM" id="SSF50129">
    <property type="entry name" value="GroES-like"/>
    <property type="match status" value="1"/>
</dbReference>
<dbReference type="Gramene" id="mRNA:HanXRQr2_Chr02g0069861">
    <property type="protein sequence ID" value="mRNA:HanXRQr2_Chr02g0069861"/>
    <property type="gene ID" value="HanXRQr2_Chr02g0069861"/>
</dbReference>
<dbReference type="Proteomes" id="UP000215914">
    <property type="component" value="Chromosome 2"/>
</dbReference>
<dbReference type="InterPro" id="IPR036291">
    <property type="entry name" value="NAD(P)-bd_dom_sf"/>
</dbReference>
<dbReference type="EMBL" id="MNCJ02000317">
    <property type="protein sequence ID" value="KAF5818769.1"/>
    <property type="molecule type" value="Genomic_DNA"/>
</dbReference>
<dbReference type="FunFam" id="3.40.50.720:FF:000003">
    <property type="entry name" value="S-(hydroxymethyl)glutathione dehydrogenase"/>
    <property type="match status" value="1"/>
</dbReference>
<gene>
    <name evidence="7" type="ORF">HannXRQ_Chr02g0048131</name>
    <name evidence="6" type="ORF">HanXRQr2_Chr02g0069861</name>
</gene>
<dbReference type="SUPFAM" id="SSF51735">
    <property type="entry name" value="NAD(P)-binding Rossmann-fold domains"/>
    <property type="match status" value="1"/>
</dbReference>
<evidence type="ECO:0000313" key="6">
    <source>
        <dbReference type="EMBL" id="KAF5818769.1"/>
    </source>
</evidence>
<keyword evidence="8" id="KW-1185">Reference proteome</keyword>
<reference evidence="6" key="3">
    <citation type="submission" date="2020-06" db="EMBL/GenBank/DDBJ databases">
        <title>Helianthus annuus Genome sequencing and assembly Release 2.</title>
        <authorList>
            <person name="Gouzy J."/>
            <person name="Langlade N."/>
            <person name="Munos S."/>
        </authorList>
    </citation>
    <scope>NUCLEOTIDE SEQUENCE</scope>
    <source>
        <tissue evidence="6">Leaves</tissue>
    </source>
</reference>
<dbReference type="InterPro" id="IPR013149">
    <property type="entry name" value="ADH-like_C"/>
</dbReference>
<dbReference type="GO" id="GO:0046872">
    <property type="term" value="F:metal ion binding"/>
    <property type="evidence" value="ECO:0007669"/>
    <property type="project" value="UniProtKB-KW"/>
</dbReference>
<feature type="domain" description="Alcohol dehydrogenase-like C-terminal" evidence="5">
    <location>
        <begin position="6"/>
        <end position="96"/>
    </location>
</feature>
<dbReference type="PANTHER" id="PTHR43880:SF56">
    <property type="entry name" value="ALCOHOL DEHYDROGENASE-LIKE 4"/>
    <property type="match status" value="1"/>
</dbReference>
<dbReference type="STRING" id="4232.A0A251VGE9"/>
<accession>A0A251VGE9</accession>
<evidence type="ECO:0000256" key="3">
    <source>
        <dbReference type="ARBA" id="ARBA00022723"/>
    </source>
</evidence>
<dbReference type="InterPro" id="IPR011032">
    <property type="entry name" value="GroES-like_sf"/>
</dbReference>
<keyword evidence="4" id="KW-0862">Zinc</keyword>
<dbReference type="Gene3D" id="3.90.180.10">
    <property type="entry name" value="Medium-chain alcohol dehydrogenases, catalytic domain"/>
    <property type="match status" value="1"/>
</dbReference>
<reference evidence="6 8" key="1">
    <citation type="journal article" date="2017" name="Nature">
        <title>The sunflower genome provides insights into oil metabolism, flowering and Asterid evolution.</title>
        <authorList>
            <person name="Badouin H."/>
            <person name="Gouzy J."/>
            <person name="Grassa C.J."/>
            <person name="Murat F."/>
            <person name="Staton S.E."/>
            <person name="Cottret L."/>
            <person name="Lelandais-Briere C."/>
            <person name="Owens G.L."/>
            <person name="Carrere S."/>
            <person name="Mayjonade B."/>
            <person name="Legrand L."/>
            <person name="Gill N."/>
            <person name="Kane N.C."/>
            <person name="Bowers J.E."/>
            <person name="Hubner S."/>
            <person name="Bellec A."/>
            <person name="Berard A."/>
            <person name="Berges H."/>
            <person name="Blanchet N."/>
            <person name="Boniface M.C."/>
            <person name="Brunel D."/>
            <person name="Catrice O."/>
            <person name="Chaidir N."/>
            <person name="Claudel C."/>
            <person name="Donnadieu C."/>
            <person name="Faraut T."/>
            <person name="Fievet G."/>
            <person name="Helmstetter N."/>
            <person name="King M."/>
            <person name="Knapp S.J."/>
            <person name="Lai Z."/>
            <person name="Le Paslier M.C."/>
            <person name="Lippi Y."/>
            <person name="Lorenzon L."/>
            <person name="Mandel J.R."/>
            <person name="Marage G."/>
            <person name="Marchand G."/>
            <person name="Marquand E."/>
            <person name="Bret-Mestries E."/>
            <person name="Morien E."/>
            <person name="Nambeesan S."/>
            <person name="Nguyen T."/>
            <person name="Pegot-Espagnet P."/>
            <person name="Pouilly N."/>
            <person name="Raftis F."/>
            <person name="Sallet E."/>
            <person name="Schiex T."/>
            <person name="Thomas J."/>
            <person name="Vandecasteele C."/>
            <person name="Vares D."/>
            <person name="Vear F."/>
            <person name="Vautrin S."/>
            <person name="Crespi M."/>
            <person name="Mangin B."/>
            <person name="Burke J.M."/>
            <person name="Salse J."/>
            <person name="Munos S."/>
            <person name="Vincourt P."/>
            <person name="Rieseberg L.H."/>
            <person name="Langlade N.B."/>
        </authorList>
    </citation>
    <scope>NUCLEOTIDE SEQUENCE [LARGE SCALE GENOMIC DNA]</scope>
    <source>
        <strain evidence="8">cv. SF193</strain>
        <tissue evidence="6">Leaves</tissue>
    </source>
</reference>
<keyword evidence="3" id="KW-0479">Metal-binding</keyword>
<evidence type="ECO:0000256" key="4">
    <source>
        <dbReference type="ARBA" id="ARBA00022833"/>
    </source>
</evidence>
<dbReference type="Gene3D" id="3.40.50.720">
    <property type="entry name" value="NAD(P)-binding Rossmann-like Domain"/>
    <property type="match status" value="1"/>
</dbReference>
<protein>
    <submittedName>
        <fullName evidence="6 7">Alcohol dehydrogenase</fullName>
        <ecNumber evidence="6">1.1.1.1</ecNumber>
    </submittedName>
</protein>
<reference evidence="7" key="2">
    <citation type="submission" date="2017-02" db="EMBL/GenBank/DDBJ databases">
        <title>Sunflower complete genome.</title>
        <authorList>
            <person name="Langlade N."/>
            <person name="Munos S."/>
        </authorList>
    </citation>
    <scope>NUCLEOTIDE SEQUENCE [LARGE SCALE GENOMIC DNA]</scope>
    <source>
        <tissue evidence="7">Leaves</tissue>
    </source>
</reference>
<evidence type="ECO:0000313" key="8">
    <source>
        <dbReference type="Proteomes" id="UP000215914"/>
    </source>
</evidence>
<dbReference type="InParanoid" id="A0A251VGE9"/>
<dbReference type="EC" id="1.1.1.1" evidence="6"/>
<evidence type="ECO:0000256" key="2">
    <source>
        <dbReference type="ARBA" id="ARBA00011738"/>
    </source>
</evidence>
<evidence type="ECO:0000256" key="1">
    <source>
        <dbReference type="ARBA" id="ARBA00001947"/>
    </source>
</evidence>
<dbReference type="EMBL" id="CM007891">
    <property type="protein sequence ID" value="OTG34650.1"/>
    <property type="molecule type" value="Genomic_DNA"/>
</dbReference>
<comment type="cofactor">
    <cofactor evidence="1">
        <name>Zn(2+)</name>
        <dbReference type="ChEBI" id="CHEBI:29105"/>
    </cofactor>
</comment>
<sequence>MMTGQTLGMTDFINPRDVKTTVHEKIREMTEGGVDFSFECCGNLDVLREAFLSTHDGWGMTLILGIHPSPRMLTLHPMELFEGRTITGSVFGGFKRKTQLPLFVEHFMHAIEGPKLDEFITHELPFNKIDQAFELLIHGKSLRCMLQL</sequence>
<evidence type="ECO:0000313" key="7">
    <source>
        <dbReference type="EMBL" id="OTG34650.1"/>
    </source>
</evidence>